<evidence type="ECO:0000313" key="1">
    <source>
        <dbReference type="EMBL" id="KAK0431048.1"/>
    </source>
</evidence>
<dbReference type="AlphaFoldDB" id="A0AA39IV76"/>
<gene>
    <name evidence="1" type="ORF">EV421DRAFT_1743438</name>
</gene>
<dbReference type="Proteomes" id="UP001175226">
    <property type="component" value="Unassembled WGS sequence"/>
</dbReference>
<reference evidence="1" key="1">
    <citation type="submission" date="2023-06" db="EMBL/GenBank/DDBJ databases">
        <authorList>
            <consortium name="Lawrence Berkeley National Laboratory"/>
            <person name="Ahrendt S."/>
            <person name="Sahu N."/>
            <person name="Indic B."/>
            <person name="Wong-Bajracharya J."/>
            <person name="Merenyi Z."/>
            <person name="Ke H.-M."/>
            <person name="Monk M."/>
            <person name="Kocsube S."/>
            <person name="Drula E."/>
            <person name="Lipzen A."/>
            <person name="Balint B."/>
            <person name="Henrissat B."/>
            <person name="Andreopoulos B."/>
            <person name="Martin F.M."/>
            <person name="Harder C.B."/>
            <person name="Rigling D."/>
            <person name="Ford K.L."/>
            <person name="Foster G.D."/>
            <person name="Pangilinan J."/>
            <person name="Papanicolaou A."/>
            <person name="Barry K."/>
            <person name="LaButti K."/>
            <person name="Viragh M."/>
            <person name="Koriabine M."/>
            <person name="Yan M."/>
            <person name="Riley R."/>
            <person name="Champramary S."/>
            <person name="Plett K.L."/>
            <person name="Tsai I.J."/>
            <person name="Slot J."/>
            <person name="Sipos G."/>
            <person name="Plett J."/>
            <person name="Nagy L.G."/>
            <person name="Grigoriev I.V."/>
        </authorList>
    </citation>
    <scope>NUCLEOTIDE SEQUENCE</scope>
    <source>
        <strain evidence="1">FPL87.14</strain>
    </source>
</reference>
<dbReference type="EMBL" id="JAUEPT010000124">
    <property type="protein sequence ID" value="KAK0431048.1"/>
    <property type="molecule type" value="Genomic_DNA"/>
</dbReference>
<keyword evidence="2" id="KW-1185">Reference proteome</keyword>
<name>A0AA39IV76_9AGAR</name>
<protein>
    <submittedName>
        <fullName evidence="1">Uncharacterized protein</fullName>
    </submittedName>
</protein>
<accession>A0AA39IV76</accession>
<evidence type="ECO:0000313" key="2">
    <source>
        <dbReference type="Proteomes" id="UP001175226"/>
    </source>
</evidence>
<organism evidence="1 2">
    <name type="scientific">Armillaria borealis</name>
    <dbReference type="NCBI Taxonomy" id="47425"/>
    <lineage>
        <taxon>Eukaryota</taxon>
        <taxon>Fungi</taxon>
        <taxon>Dikarya</taxon>
        <taxon>Basidiomycota</taxon>
        <taxon>Agaricomycotina</taxon>
        <taxon>Agaricomycetes</taxon>
        <taxon>Agaricomycetidae</taxon>
        <taxon>Agaricales</taxon>
        <taxon>Marasmiineae</taxon>
        <taxon>Physalacriaceae</taxon>
        <taxon>Armillaria</taxon>
    </lineage>
</organism>
<proteinExistence type="predicted"/>
<sequence length="190" mass="20707">MSVFHPPAVPFPPSCCPLFLTSISHLVYCTALLIVFDVERSTLVVSHHDSENEQEFDLASWTCRGLVTEIFYFLTATSIGVSSSRSTISGQQCDLLTGLLTIPFFPKLALQHGADDSLDSSLVHVAGAPYAGDNDEFRPMVTDGHELKRLLGAVRLGFQGRDGGRYSRGSVRCMGGARQHSQLPRSFTST</sequence>
<comment type="caution">
    <text evidence="1">The sequence shown here is derived from an EMBL/GenBank/DDBJ whole genome shotgun (WGS) entry which is preliminary data.</text>
</comment>